<evidence type="ECO:0000256" key="1">
    <source>
        <dbReference type="SAM" id="MobiDB-lite"/>
    </source>
</evidence>
<name>A0A8T4J014_9ACTN</name>
<accession>A0A8T4J014</accession>
<keyword evidence="4" id="KW-1185">Reference proteome</keyword>
<dbReference type="EMBL" id="JAGSMN010000898">
    <property type="protein sequence ID" value="MBR7677355.1"/>
    <property type="molecule type" value="Genomic_DNA"/>
</dbReference>
<dbReference type="SUPFAM" id="SSF56219">
    <property type="entry name" value="DNase I-like"/>
    <property type="match status" value="1"/>
</dbReference>
<dbReference type="InterPro" id="IPR005135">
    <property type="entry name" value="Endo/exonuclease/phosphatase"/>
</dbReference>
<feature type="region of interest" description="Disordered" evidence="1">
    <location>
        <begin position="1"/>
        <end position="35"/>
    </location>
</feature>
<keyword evidence="3" id="KW-0540">Nuclease</keyword>
<dbReference type="Pfam" id="PF03372">
    <property type="entry name" value="Exo_endo_phos"/>
    <property type="match status" value="1"/>
</dbReference>
<sequence>MTTDKEQRVHDPKARLMTFNLETDGGEEEGGKPPQRWRDAHELLARRAPDVLFRQEATFSHLNGNRRLHQAEQALGMRGFLSPTGQGRNPTALFVRPSTFAVQQQYPQLQVWRTPPTNVVVRLRDVPDVDVVAVSWHGAFNSPALRELEAGELSALADKMKQSKGFMGGGDCNEYPVADGEKLSPVDWTSLAASADFDRVHMEHRTTVAADGTRVSCTAVDRKLLGCGLHDAARYAAHTQGQTSALHATAGHASTPGQGGARRIDRIYLDPWLVQAVLEVNVIDTTGISDHHAVEVVLSRRLMAQALRRAFPKLPPMHLAA</sequence>
<dbReference type="InterPro" id="IPR036691">
    <property type="entry name" value="Endo/exonu/phosph_ase_sf"/>
</dbReference>
<dbReference type="GO" id="GO:0004519">
    <property type="term" value="F:endonuclease activity"/>
    <property type="evidence" value="ECO:0007669"/>
    <property type="project" value="UniProtKB-KW"/>
</dbReference>
<evidence type="ECO:0000313" key="4">
    <source>
        <dbReference type="Proteomes" id="UP000675554"/>
    </source>
</evidence>
<keyword evidence="3" id="KW-0378">Hydrolase</keyword>
<reference evidence="3" key="1">
    <citation type="submission" date="2021-04" db="EMBL/GenBank/DDBJ databases">
        <title>Sequencing of actinobacteria type strains.</title>
        <authorList>
            <person name="Nguyen G.-S."/>
            <person name="Wentzel A."/>
        </authorList>
    </citation>
    <scope>NUCLEOTIDE SEQUENCE</scope>
    <source>
        <strain evidence="3">DSM 42095</strain>
    </source>
</reference>
<dbReference type="Gene3D" id="3.60.10.10">
    <property type="entry name" value="Endonuclease/exonuclease/phosphatase"/>
    <property type="match status" value="1"/>
</dbReference>
<keyword evidence="3" id="KW-0255">Endonuclease</keyword>
<protein>
    <submittedName>
        <fullName evidence="3">Endonuclease/exonuclease/phosphatase family protein</fullName>
    </submittedName>
</protein>
<proteinExistence type="predicted"/>
<evidence type="ECO:0000313" key="3">
    <source>
        <dbReference type="EMBL" id="MBR7677355.1"/>
    </source>
</evidence>
<dbReference type="AlphaFoldDB" id="A0A8T4J014"/>
<feature type="compositionally biased region" description="Basic and acidic residues" evidence="1">
    <location>
        <begin position="1"/>
        <end position="14"/>
    </location>
</feature>
<evidence type="ECO:0000259" key="2">
    <source>
        <dbReference type="Pfam" id="PF03372"/>
    </source>
</evidence>
<comment type="caution">
    <text evidence="3">The sequence shown here is derived from an EMBL/GenBank/DDBJ whole genome shotgun (WGS) entry which is preliminary data.</text>
</comment>
<organism evidence="3 4">
    <name type="scientific">Streptomyces daliensis</name>
    <dbReference type="NCBI Taxonomy" id="299421"/>
    <lineage>
        <taxon>Bacteria</taxon>
        <taxon>Bacillati</taxon>
        <taxon>Actinomycetota</taxon>
        <taxon>Actinomycetes</taxon>
        <taxon>Kitasatosporales</taxon>
        <taxon>Streptomycetaceae</taxon>
        <taxon>Streptomyces</taxon>
    </lineage>
</organism>
<dbReference type="Proteomes" id="UP000675554">
    <property type="component" value="Unassembled WGS sequence"/>
</dbReference>
<gene>
    <name evidence="3" type="ORF">KDA82_31060</name>
</gene>
<feature type="domain" description="Endonuclease/exonuclease/phosphatase" evidence="2">
    <location>
        <begin position="17"/>
        <end position="291"/>
    </location>
</feature>